<dbReference type="FunFam" id="3.30.40.10:FF:000016">
    <property type="entry name" value="Inhibitor of growth protein"/>
    <property type="match status" value="1"/>
</dbReference>
<dbReference type="Pfam" id="PF23011">
    <property type="entry name" value="PHD-1st_NSD"/>
    <property type="match status" value="1"/>
</dbReference>
<dbReference type="Proteomes" id="UP000019132">
    <property type="component" value="Unassembled WGS sequence"/>
</dbReference>
<dbReference type="InterPro" id="IPR059153">
    <property type="entry name" value="NSD_PHD-1st"/>
</dbReference>
<keyword evidence="15" id="KW-1185">Reference proteome</keyword>
<evidence type="ECO:0000256" key="12">
    <source>
        <dbReference type="SAM" id="MobiDB-lite"/>
    </source>
</evidence>
<dbReference type="Pfam" id="PF12998">
    <property type="entry name" value="ING"/>
    <property type="match status" value="1"/>
</dbReference>
<dbReference type="InterPro" id="IPR019786">
    <property type="entry name" value="Zinc_finger_PHD-type_CS"/>
</dbReference>
<evidence type="ECO:0000259" key="13">
    <source>
        <dbReference type="PROSITE" id="PS50016"/>
    </source>
</evidence>
<feature type="site" description="Histone H3K4me3 binding" evidence="8">
    <location>
        <position position="246"/>
    </location>
</feature>
<feature type="binding site" evidence="9">
    <location>
        <position position="256"/>
    </location>
    <ligand>
        <name>Zn(2+)</name>
        <dbReference type="ChEBI" id="CHEBI:29105"/>
        <label>1</label>
    </ligand>
</feature>
<feature type="binding site" evidence="9">
    <location>
        <position position="275"/>
    </location>
    <ligand>
        <name>Zn(2+)</name>
        <dbReference type="ChEBI" id="CHEBI:29105"/>
        <label>2</label>
    </ligand>
</feature>
<dbReference type="HOGENOM" id="CLU_031900_5_1_1"/>
<feature type="site" description="Histone H3K4me3 binding" evidence="8">
    <location>
        <position position="231"/>
    </location>
</feature>
<evidence type="ECO:0000256" key="1">
    <source>
        <dbReference type="ARBA" id="ARBA00004123"/>
    </source>
</evidence>
<dbReference type="InParanoid" id="K3XAJ5"/>
<dbReference type="PROSITE" id="PS01359">
    <property type="entry name" value="ZF_PHD_1"/>
    <property type="match status" value="1"/>
</dbReference>
<dbReference type="STRING" id="431595.K3XAJ5"/>
<feature type="binding site" evidence="9">
    <location>
        <position position="234"/>
    </location>
    <ligand>
        <name>Zn(2+)</name>
        <dbReference type="ChEBI" id="CHEBI:29105"/>
        <label>1</label>
    </ligand>
</feature>
<feature type="domain" description="PHD-type" evidence="13">
    <location>
        <begin position="229"/>
        <end position="278"/>
    </location>
</feature>
<dbReference type="VEuPathDB" id="FungiDB:PYU1_G014214"/>
<accession>K3XAJ5</accession>
<reference evidence="15" key="1">
    <citation type="journal article" date="2010" name="Genome Biol.">
        <title>Genome sequence of the necrotrophic plant pathogen Pythium ultimum reveals original pathogenicity mechanisms and effector repertoire.</title>
        <authorList>
            <person name="Levesque C.A."/>
            <person name="Brouwer H."/>
            <person name="Cano L."/>
            <person name="Hamilton J.P."/>
            <person name="Holt C."/>
            <person name="Huitema E."/>
            <person name="Raffaele S."/>
            <person name="Robideau G.P."/>
            <person name="Thines M."/>
            <person name="Win J."/>
            <person name="Zerillo M.M."/>
            <person name="Beakes G.W."/>
            <person name="Boore J.L."/>
            <person name="Busam D."/>
            <person name="Dumas B."/>
            <person name="Ferriera S."/>
            <person name="Fuerstenberg S.I."/>
            <person name="Gachon C.M."/>
            <person name="Gaulin E."/>
            <person name="Govers F."/>
            <person name="Grenville-Briggs L."/>
            <person name="Horner N."/>
            <person name="Hostetler J."/>
            <person name="Jiang R.H."/>
            <person name="Johnson J."/>
            <person name="Krajaejun T."/>
            <person name="Lin H."/>
            <person name="Meijer H.J."/>
            <person name="Moore B."/>
            <person name="Morris P."/>
            <person name="Phuntmart V."/>
            <person name="Puiu D."/>
            <person name="Shetty J."/>
            <person name="Stajich J.E."/>
            <person name="Tripathy S."/>
            <person name="Wawra S."/>
            <person name="van West P."/>
            <person name="Whitty B.R."/>
            <person name="Coutinho P.M."/>
            <person name="Henrissat B."/>
            <person name="Martin F."/>
            <person name="Thomas P.D."/>
            <person name="Tyler B.M."/>
            <person name="De Vries R.P."/>
            <person name="Kamoun S."/>
            <person name="Yandell M."/>
            <person name="Tisserat N."/>
            <person name="Buell C.R."/>
        </authorList>
    </citation>
    <scope>NUCLEOTIDE SEQUENCE</scope>
    <source>
        <strain evidence="15">DAOM:BR144</strain>
    </source>
</reference>
<protein>
    <recommendedName>
        <fullName evidence="11">Inhibitor of growth protein</fullName>
    </recommendedName>
</protein>
<dbReference type="GO" id="GO:0005634">
    <property type="term" value="C:nucleus"/>
    <property type="evidence" value="ECO:0007669"/>
    <property type="project" value="UniProtKB-SubCell"/>
</dbReference>
<name>K3XAJ5_GLOUD</name>
<dbReference type="EnsemblProtists" id="PYU1_T014244">
    <property type="protein sequence ID" value="PYU1_T014244"/>
    <property type="gene ID" value="PYU1_G014214"/>
</dbReference>
<dbReference type="PANTHER" id="PTHR10333">
    <property type="entry name" value="INHIBITOR OF GROWTH PROTEIN"/>
    <property type="match status" value="1"/>
</dbReference>
<dbReference type="SUPFAM" id="SSF57903">
    <property type="entry name" value="FYVE/PHD zinc finger"/>
    <property type="match status" value="1"/>
</dbReference>
<reference evidence="15" key="2">
    <citation type="submission" date="2010-04" db="EMBL/GenBank/DDBJ databases">
        <authorList>
            <person name="Buell R."/>
            <person name="Hamilton J."/>
            <person name="Hostetler J."/>
        </authorList>
    </citation>
    <scope>NUCLEOTIDE SEQUENCE [LARGE SCALE GENOMIC DNA]</scope>
    <source>
        <strain evidence="15">DAOM:BR144</strain>
    </source>
</reference>
<keyword evidence="3 9" id="KW-0479">Metal-binding</keyword>
<keyword evidence="4 10" id="KW-0863">Zinc-finger</keyword>
<sequence length="282" mass="31424">MGTYLEDYLESMYMLPSEIKRNFDLMRELDKTSYPLIEELKNAHKAYLIAARRKVMERCADKEKGEPDEQELRDLVETDATLELLKAKHQRVIQKLDEKIAIAAQSYDIVDHHIRRLDQDLDAYAALLKQNGEFEEEKALKKLKTKHGVASVSSSQTPVAVATTTKSSKQQAAASATSASSSSATTATTMTTTGTGRKRSATEATLEIPAVPAVVPMVSEDLPIDPNEPIYCNCRRVSYGQMVGCDNDDCKYEWFHFECVGLTDQPAGKWYCADCKIALGIK</sequence>
<feature type="binding site" evidence="9">
    <location>
        <position position="259"/>
    </location>
    <ligand>
        <name>Zn(2+)</name>
        <dbReference type="ChEBI" id="CHEBI:29105"/>
        <label>1</label>
    </ligand>
</feature>
<feature type="binding site" evidence="9">
    <location>
        <position position="272"/>
    </location>
    <ligand>
        <name>Zn(2+)</name>
        <dbReference type="ChEBI" id="CHEBI:29105"/>
        <label>2</label>
    </ligand>
</feature>
<feature type="binding site" evidence="9">
    <location>
        <position position="232"/>
    </location>
    <ligand>
        <name>Zn(2+)</name>
        <dbReference type="ChEBI" id="CHEBI:29105"/>
        <label>1</label>
    </ligand>
</feature>
<dbReference type="InterPro" id="IPR019787">
    <property type="entry name" value="Znf_PHD-finger"/>
</dbReference>
<dbReference type="GO" id="GO:0006325">
    <property type="term" value="P:chromatin organization"/>
    <property type="evidence" value="ECO:0007669"/>
    <property type="project" value="UniProtKB-KW"/>
</dbReference>
<feature type="compositionally biased region" description="Low complexity" evidence="12">
    <location>
        <begin position="166"/>
        <end position="195"/>
    </location>
</feature>
<dbReference type="GO" id="GO:0008270">
    <property type="term" value="F:zinc ion binding"/>
    <property type="evidence" value="ECO:0007669"/>
    <property type="project" value="UniProtKB-KW"/>
</dbReference>
<evidence type="ECO:0000256" key="10">
    <source>
        <dbReference type="PROSITE-ProRule" id="PRU00146"/>
    </source>
</evidence>
<dbReference type="OMA" id="QPKGKWF"/>
<evidence type="ECO:0000313" key="14">
    <source>
        <dbReference type="EnsemblProtists" id="PYU1_T014244"/>
    </source>
</evidence>
<keyword evidence="6 11" id="KW-0156">Chromatin regulator</keyword>
<evidence type="ECO:0000256" key="2">
    <source>
        <dbReference type="ARBA" id="ARBA00010210"/>
    </source>
</evidence>
<comment type="subunit">
    <text evidence="11">Component of an histone acetyltransferase complex. Interacts with H3K4me3 and to a lesser extent with H3K4me2.</text>
</comment>
<comment type="similarity">
    <text evidence="2 11">Belongs to the ING family.</text>
</comment>
<dbReference type="eggNOG" id="KOG1973">
    <property type="taxonomic scope" value="Eukaryota"/>
</dbReference>
<evidence type="ECO:0000256" key="11">
    <source>
        <dbReference type="RuleBase" id="RU361213"/>
    </source>
</evidence>
<evidence type="ECO:0000256" key="3">
    <source>
        <dbReference type="ARBA" id="ARBA00022723"/>
    </source>
</evidence>
<comment type="domain">
    <text evidence="11">The PHD-type zinc finger mediates the binding to H3K4me3.</text>
</comment>
<feature type="site" description="Histone H3K4me3 binding" evidence="8">
    <location>
        <position position="254"/>
    </location>
</feature>
<dbReference type="InterPro" id="IPR001965">
    <property type="entry name" value="Znf_PHD"/>
</dbReference>
<evidence type="ECO:0000256" key="8">
    <source>
        <dbReference type="PIRSR" id="PIRSR628651-50"/>
    </source>
</evidence>
<dbReference type="PROSITE" id="PS50016">
    <property type="entry name" value="ZF_PHD_2"/>
    <property type="match status" value="1"/>
</dbReference>
<dbReference type="Gene3D" id="3.30.40.10">
    <property type="entry name" value="Zinc/RING finger domain, C3HC4 (zinc finger)"/>
    <property type="match status" value="1"/>
</dbReference>
<dbReference type="InterPro" id="IPR024610">
    <property type="entry name" value="ING_N_histone-binding"/>
</dbReference>
<dbReference type="EMBL" id="GL376600">
    <property type="status" value="NOT_ANNOTATED_CDS"/>
    <property type="molecule type" value="Genomic_DNA"/>
</dbReference>
<dbReference type="InterPro" id="IPR011011">
    <property type="entry name" value="Znf_FYVE_PHD"/>
</dbReference>
<feature type="binding site" evidence="9">
    <location>
        <position position="245"/>
    </location>
    <ligand>
        <name>Zn(2+)</name>
        <dbReference type="ChEBI" id="CHEBI:29105"/>
        <label>2</label>
    </ligand>
</feature>
<dbReference type="Gene3D" id="6.10.140.1740">
    <property type="match status" value="1"/>
</dbReference>
<evidence type="ECO:0000256" key="5">
    <source>
        <dbReference type="ARBA" id="ARBA00022833"/>
    </source>
</evidence>
<evidence type="ECO:0000256" key="4">
    <source>
        <dbReference type="ARBA" id="ARBA00022771"/>
    </source>
</evidence>
<feature type="region of interest" description="Disordered" evidence="12">
    <location>
        <begin position="166"/>
        <end position="203"/>
    </location>
</feature>
<dbReference type="AlphaFoldDB" id="K3XAJ5"/>
<reference evidence="14" key="3">
    <citation type="submission" date="2015-02" db="UniProtKB">
        <authorList>
            <consortium name="EnsemblProtists"/>
        </authorList>
    </citation>
    <scope>IDENTIFICATION</scope>
    <source>
        <strain evidence="14">DAOM BR144</strain>
    </source>
</reference>
<dbReference type="InterPro" id="IPR028651">
    <property type="entry name" value="ING_fam"/>
</dbReference>
<evidence type="ECO:0000256" key="7">
    <source>
        <dbReference type="ARBA" id="ARBA00023242"/>
    </source>
</evidence>
<dbReference type="PANTHER" id="PTHR10333:SF42">
    <property type="entry name" value="INHIBITOR OF GROWTH PROTEIN 5"/>
    <property type="match status" value="1"/>
</dbReference>
<comment type="subcellular location">
    <subcellularLocation>
        <location evidence="1 11">Nucleus</location>
    </subcellularLocation>
</comment>
<dbReference type="InterPro" id="IPR013083">
    <property type="entry name" value="Znf_RING/FYVE/PHD"/>
</dbReference>
<dbReference type="SMART" id="SM00249">
    <property type="entry name" value="PHD"/>
    <property type="match status" value="1"/>
</dbReference>
<feature type="site" description="Histone H3K4me3 binding" evidence="8">
    <location>
        <position position="242"/>
    </location>
</feature>
<evidence type="ECO:0000313" key="15">
    <source>
        <dbReference type="Proteomes" id="UP000019132"/>
    </source>
</evidence>
<keyword evidence="5 9" id="KW-0862">Zinc</keyword>
<proteinExistence type="inferred from homology"/>
<dbReference type="SMART" id="SM01408">
    <property type="entry name" value="ING"/>
    <property type="match status" value="1"/>
</dbReference>
<comment type="function">
    <text evidence="11">Component of an histone acetyltransferase complex.</text>
</comment>
<evidence type="ECO:0000256" key="9">
    <source>
        <dbReference type="PIRSR" id="PIRSR628651-51"/>
    </source>
</evidence>
<organism evidence="14 15">
    <name type="scientific">Globisporangium ultimum (strain ATCC 200006 / CBS 805.95 / DAOM BR144)</name>
    <name type="common">Pythium ultimum</name>
    <dbReference type="NCBI Taxonomy" id="431595"/>
    <lineage>
        <taxon>Eukaryota</taxon>
        <taxon>Sar</taxon>
        <taxon>Stramenopiles</taxon>
        <taxon>Oomycota</taxon>
        <taxon>Peronosporomycetes</taxon>
        <taxon>Pythiales</taxon>
        <taxon>Pythiaceae</taxon>
        <taxon>Globisporangium</taxon>
    </lineage>
</organism>
<keyword evidence="7 11" id="KW-0539">Nucleus</keyword>
<dbReference type="CDD" id="cd15587">
    <property type="entry name" value="PHD_Yng1p_like"/>
    <property type="match status" value="1"/>
</dbReference>
<feature type="binding site" evidence="9">
    <location>
        <position position="250"/>
    </location>
    <ligand>
        <name>Zn(2+)</name>
        <dbReference type="ChEBI" id="CHEBI:29105"/>
        <label>2</label>
    </ligand>
</feature>
<evidence type="ECO:0000256" key="6">
    <source>
        <dbReference type="ARBA" id="ARBA00022853"/>
    </source>
</evidence>